<keyword evidence="2" id="KW-1133">Transmembrane helix</keyword>
<accession>A0A914PK47</accession>
<name>A0A914PK47_9BILA</name>
<evidence type="ECO:0000256" key="1">
    <source>
        <dbReference type="SAM" id="MobiDB-lite"/>
    </source>
</evidence>
<reference evidence="4" key="1">
    <citation type="submission" date="2022-11" db="UniProtKB">
        <authorList>
            <consortium name="WormBaseParasite"/>
        </authorList>
    </citation>
    <scope>IDENTIFICATION</scope>
</reference>
<evidence type="ECO:0000313" key="4">
    <source>
        <dbReference type="WBParaSite" id="PDA_v2.g16160.t1"/>
    </source>
</evidence>
<evidence type="ECO:0000313" key="3">
    <source>
        <dbReference type="Proteomes" id="UP000887578"/>
    </source>
</evidence>
<keyword evidence="2" id="KW-0812">Transmembrane</keyword>
<keyword evidence="3" id="KW-1185">Reference proteome</keyword>
<feature type="compositionally biased region" description="Polar residues" evidence="1">
    <location>
        <begin position="244"/>
        <end position="254"/>
    </location>
</feature>
<organism evidence="3 4">
    <name type="scientific">Panagrolaimus davidi</name>
    <dbReference type="NCBI Taxonomy" id="227884"/>
    <lineage>
        <taxon>Eukaryota</taxon>
        <taxon>Metazoa</taxon>
        <taxon>Ecdysozoa</taxon>
        <taxon>Nematoda</taxon>
        <taxon>Chromadorea</taxon>
        <taxon>Rhabditida</taxon>
        <taxon>Tylenchina</taxon>
        <taxon>Panagrolaimomorpha</taxon>
        <taxon>Panagrolaimoidea</taxon>
        <taxon>Panagrolaimidae</taxon>
        <taxon>Panagrolaimus</taxon>
    </lineage>
</organism>
<feature type="region of interest" description="Disordered" evidence="1">
    <location>
        <begin position="158"/>
        <end position="254"/>
    </location>
</feature>
<feature type="compositionally biased region" description="Low complexity" evidence="1">
    <location>
        <begin position="215"/>
        <end position="225"/>
    </location>
</feature>
<dbReference type="Proteomes" id="UP000887578">
    <property type="component" value="Unplaced"/>
</dbReference>
<evidence type="ECO:0000256" key="2">
    <source>
        <dbReference type="SAM" id="Phobius"/>
    </source>
</evidence>
<dbReference type="AlphaFoldDB" id="A0A914PK47"/>
<keyword evidence="2" id="KW-0472">Membrane</keyword>
<protein>
    <submittedName>
        <fullName evidence="4">Uncharacterized protein</fullName>
    </submittedName>
</protein>
<sequence>METEEIWPTLNEEIIEKYSTFFNNGIQIAIFSLFGILFATVFLIYIFIWIFDKSTKISLPTQYSIRFDPKGFSSNELRLYNVKSVDGGCGLKSIKPTERGKAGIIQAERMFESSMFPRIDILQQPWIGRETLAAQTTFQILDWNNYFDYPAETSDLKSVAAKPGPSAALTPSNSSRKLKKVKVPPPPSPSPATPTASPAGGTTPQTPSIKTPQIAAAVATPVAPTQTSAENIEFPPANIKKNSRTSPDSFKSIK</sequence>
<feature type="compositionally biased region" description="Pro residues" evidence="1">
    <location>
        <begin position="183"/>
        <end position="192"/>
    </location>
</feature>
<proteinExistence type="predicted"/>
<feature type="transmembrane region" description="Helical" evidence="2">
    <location>
        <begin position="26"/>
        <end position="51"/>
    </location>
</feature>
<feature type="compositionally biased region" description="Low complexity" evidence="1">
    <location>
        <begin position="193"/>
        <end position="208"/>
    </location>
</feature>
<dbReference type="WBParaSite" id="PDA_v2.g16160.t1">
    <property type="protein sequence ID" value="PDA_v2.g16160.t1"/>
    <property type="gene ID" value="PDA_v2.g16160"/>
</dbReference>